<dbReference type="FunCoup" id="A0A067RQP1">
    <property type="interactions" value="545"/>
</dbReference>
<gene>
    <name evidence="6" type="ORF">L798_00292</name>
</gene>
<accession>A0A067RQP1</accession>
<sequence length="688" mass="77856">MAKMRYSEMPRDVSCDSLSTLRIVENHEDSDGGRCLDKSPLSDVETLVPAFNGNDFPLLKKKETTGTDSRHHKSYIRPKDPTALSTGDISKRISHHPVRKQVVNPPCYDNYGSLPHCAAPHAKSQSLPSNTSIKSYDSVVFDPLRVAPEDFASQLTLLDMPAFRGITPEELVSCGWNKKHKLTVAPNVVAFTRRFNHVSFWTVQEILNGPSAKQRAETLGHFIRIAKKLYDLNNLHSLFAIISALQSVSVYRLSKTWACLSKKEKQTFDRLAEVFSDRNNWHNLRDLMESLKLPCIPYLGLFLTDLTYIDMAHPHSGGLESEQRRLKMNNILRVISDYQQSDYSHLVHLPHIQNYLRNVRYIEELQKFVEDDQYKLSLKLEPPSPGPSSSSSKESVSETMTSVASLNLSPAKGLSSGSLRLQATAAGAAKFVPTHRKCRSLGTKFRSTSLPRNFHKQGHHQQGYYHQPGWVPIGIFNKSPQVVTYREATSVLQRGEKHLLDDSVLEEQQQQQLIHHNRESPNGRHKHVEGTVDEEGEKLLTRHGSSLLPDPDDFGEAVGMQCVLQGCLRRKTMLKAGRKPAVTSWQRYWVQLWATYLVYYPPKSFKGSERSDFKQEPCKTVPIGGWSVFMGDNPFQPDLFQLTDPNRGNVYKCRAGSKAAAQQWFRHLQQAACGIKEKPLPANLMSFE</sequence>
<dbReference type="CDD" id="cd13310">
    <property type="entry name" value="PH_RalGPS1_2"/>
    <property type="match status" value="1"/>
</dbReference>
<keyword evidence="7" id="KW-1185">Reference proteome</keyword>
<dbReference type="CDD" id="cd00155">
    <property type="entry name" value="RasGEF"/>
    <property type="match status" value="1"/>
</dbReference>
<dbReference type="InterPro" id="IPR036964">
    <property type="entry name" value="RASGEF_cat_dom_sf"/>
</dbReference>
<dbReference type="PANTHER" id="PTHR23113:SF368">
    <property type="entry name" value="CELL DIVISION CONTROL PROTEIN 25"/>
    <property type="match status" value="1"/>
</dbReference>
<dbReference type="Pfam" id="PF00169">
    <property type="entry name" value="PH"/>
    <property type="match status" value="1"/>
</dbReference>
<evidence type="ECO:0000313" key="7">
    <source>
        <dbReference type="Proteomes" id="UP000027135"/>
    </source>
</evidence>
<dbReference type="GO" id="GO:0005085">
    <property type="term" value="F:guanyl-nucleotide exchange factor activity"/>
    <property type="evidence" value="ECO:0007669"/>
    <property type="project" value="UniProtKB-KW"/>
</dbReference>
<evidence type="ECO:0000259" key="4">
    <source>
        <dbReference type="PROSITE" id="PS50003"/>
    </source>
</evidence>
<dbReference type="EMBL" id="KK852480">
    <property type="protein sequence ID" value="KDR22955.1"/>
    <property type="molecule type" value="Genomic_DNA"/>
</dbReference>
<protein>
    <submittedName>
        <fullName evidence="6">Ras-specific guanine nucleotide-releasing factor RalGPS1</fullName>
    </submittedName>
</protein>
<reference evidence="6 7" key="1">
    <citation type="journal article" date="2014" name="Nat. Commun.">
        <title>Molecular traces of alternative social organization in a termite genome.</title>
        <authorList>
            <person name="Terrapon N."/>
            <person name="Li C."/>
            <person name="Robertson H.M."/>
            <person name="Ji L."/>
            <person name="Meng X."/>
            <person name="Booth W."/>
            <person name="Chen Z."/>
            <person name="Childers C.P."/>
            <person name="Glastad K.M."/>
            <person name="Gokhale K."/>
            <person name="Gowin J."/>
            <person name="Gronenberg W."/>
            <person name="Hermansen R.A."/>
            <person name="Hu H."/>
            <person name="Hunt B.G."/>
            <person name="Huylmans A.K."/>
            <person name="Khalil S.M."/>
            <person name="Mitchell R.D."/>
            <person name="Munoz-Torres M.C."/>
            <person name="Mustard J.A."/>
            <person name="Pan H."/>
            <person name="Reese J.T."/>
            <person name="Scharf M.E."/>
            <person name="Sun F."/>
            <person name="Vogel H."/>
            <person name="Xiao J."/>
            <person name="Yang W."/>
            <person name="Yang Z."/>
            <person name="Yang Z."/>
            <person name="Zhou J."/>
            <person name="Zhu J."/>
            <person name="Brent C.S."/>
            <person name="Elsik C.G."/>
            <person name="Goodisman M.A."/>
            <person name="Liberles D.A."/>
            <person name="Roe R.M."/>
            <person name="Vargo E.L."/>
            <person name="Vilcinskas A."/>
            <person name="Wang J."/>
            <person name="Bornberg-Bauer E."/>
            <person name="Korb J."/>
            <person name="Zhang G."/>
            <person name="Liebig J."/>
        </authorList>
    </citation>
    <scope>NUCLEOTIDE SEQUENCE [LARGE SCALE GENOMIC DNA]</scope>
    <source>
        <tissue evidence="6">Whole organism</tissue>
    </source>
</reference>
<dbReference type="PROSITE" id="PS50009">
    <property type="entry name" value="RASGEF_CAT"/>
    <property type="match status" value="1"/>
</dbReference>
<evidence type="ECO:0000259" key="5">
    <source>
        <dbReference type="PROSITE" id="PS50009"/>
    </source>
</evidence>
<dbReference type="AlphaFoldDB" id="A0A067RQP1"/>
<dbReference type="OMA" id="XSAESED"/>
<dbReference type="Gene3D" id="1.10.840.10">
    <property type="entry name" value="Ras guanine-nucleotide exchange factors catalytic domain"/>
    <property type="match status" value="1"/>
</dbReference>
<evidence type="ECO:0000256" key="3">
    <source>
        <dbReference type="SAM" id="MobiDB-lite"/>
    </source>
</evidence>
<dbReference type="GO" id="GO:0007265">
    <property type="term" value="P:Ras protein signal transduction"/>
    <property type="evidence" value="ECO:0007669"/>
    <property type="project" value="TreeGrafter"/>
</dbReference>
<dbReference type="PANTHER" id="PTHR23113">
    <property type="entry name" value="GUANINE NUCLEOTIDE EXCHANGE FACTOR"/>
    <property type="match status" value="1"/>
</dbReference>
<name>A0A067RQP1_ZOONE</name>
<dbReference type="PROSITE" id="PS50003">
    <property type="entry name" value="PH_DOMAIN"/>
    <property type="match status" value="1"/>
</dbReference>
<dbReference type="InterPro" id="IPR008937">
    <property type="entry name" value="Ras-like_GEF"/>
</dbReference>
<dbReference type="SUPFAM" id="SSF50729">
    <property type="entry name" value="PH domain-like"/>
    <property type="match status" value="1"/>
</dbReference>
<dbReference type="InParanoid" id="A0A067RQP1"/>
<evidence type="ECO:0000313" key="6">
    <source>
        <dbReference type="EMBL" id="KDR22955.1"/>
    </source>
</evidence>
<dbReference type="SMART" id="SM00233">
    <property type="entry name" value="PH"/>
    <property type="match status" value="1"/>
</dbReference>
<dbReference type="InterPro" id="IPR001849">
    <property type="entry name" value="PH_domain"/>
</dbReference>
<dbReference type="STRING" id="136037.A0A067RQP1"/>
<keyword evidence="1 2" id="KW-0344">Guanine-nucleotide releasing factor</keyword>
<dbReference type="InterPro" id="IPR011993">
    <property type="entry name" value="PH-like_dom_sf"/>
</dbReference>
<dbReference type="GO" id="GO:0005886">
    <property type="term" value="C:plasma membrane"/>
    <property type="evidence" value="ECO:0007669"/>
    <property type="project" value="TreeGrafter"/>
</dbReference>
<feature type="domain" description="PH" evidence="4">
    <location>
        <begin position="561"/>
        <end position="673"/>
    </location>
</feature>
<dbReference type="Gene3D" id="2.30.29.30">
    <property type="entry name" value="Pleckstrin-homology domain (PH domain)/Phosphotyrosine-binding domain (PTB)"/>
    <property type="match status" value="1"/>
</dbReference>
<dbReference type="SMART" id="SM00147">
    <property type="entry name" value="RasGEF"/>
    <property type="match status" value="1"/>
</dbReference>
<dbReference type="SUPFAM" id="SSF48366">
    <property type="entry name" value="Ras GEF"/>
    <property type="match status" value="1"/>
</dbReference>
<feature type="domain" description="Ras-GEF" evidence="5">
    <location>
        <begin position="147"/>
        <end position="383"/>
    </location>
</feature>
<dbReference type="InterPro" id="IPR001895">
    <property type="entry name" value="RASGEF_cat_dom"/>
</dbReference>
<evidence type="ECO:0000256" key="1">
    <source>
        <dbReference type="ARBA" id="ARBA00022658"/>
    </source>
</evidence>
<organism evidence="6 7">
    <name type="scientific">Zootermopsis nevadensis</name>
    <name type="common">Dampwood termite</name>
    <dbReference type="NCBI Taxonomy" id="136037"/>
    <lineage>
        <taxon>Eukaryota</taxon>
        <taxon>Metazoa</taxon>
        <taxon>Ecdysozoa</taxon>
        <taxon>Arthropoda</taxon>
        <taxon>Hexapoda</taxon>
        <taxon>Insecta</taxon>
        <taxon>Pterygota</taxon>
        <taxon>Neoptera</taxon>
        <taxon>Polyneoptera</taxon>
        <taxon>Dictyoptera</taxon>
        <taxon>Blattodea</taxon>
        <taxon>Blattoidea</taxon>
        <taxon>Termitoidae</taxon>
        <taxon>Termopsidae</taxon>
        <taxon>Zootermopsis</taxon>
    </lineage>
</organism>
<dbReference type="eggNOG" id="KOG3417">
    <property type="taxonomic scope" value="Eukaryota"/>
</dbReference>
<dbReference type="Proteomes" id="UP000027135">
    <property type="component" value="Unassembled WGS sequence"/>
</dbReference>
<proteinExistence type="predicted"/>
<evidence type="ECO:0000256" key="2">
    <source>
        <dbReference type="PROSITE-ProRule" id="PRU00168"/>
    </source>
</evidence>
<feature type="region of interest" description="Disordered" evidence="3">
    <location>
        <begin position="379"/>
        <end position="398"/>
    </location>
</feature>
<dbReference type="Pfam" id="PF00617">
    <property type="entry name" value="RasGEF"/>
    <property type="match status" value="1"/>
</dbReference>
<feature type="region of interest" description="Disordered" evidence="3">
    <location>
        <begin position="62"/>
        <end position="88"/>
    </location>
</feature>
<dbReference type="OrthoDB" id="10254377at2759"/>
<dbReference type="InterPro" id="IPR023578">
    <property type="entry name" value="Ras_GEF_dom_sf"/>
</dbReference>